<organism evidence="1 2">
    <name type="scientific">Actinoplanes sichuanensis</name>
    <dbReference type="NCBI Taxonomy" id="512349"/>
    <lineage>
        <taxon>Bacteria</taxon>
        <taxon>Bacillati</taxon>
        <taxon>Actinomycetota</taxon>
        <taxon>Actinomycetes</taxon>
        <taxon>Micromonosporales</taxon>
        <taxon>Micromonosporaceae</taxon>
        <taxon>Actinoplanes</taxon>
    </lineage>
</organism>
<name>A0ABW4AU04_9ACTN</name>
<proteinExistence type="predicted"/>
<protein>
    <submittedName>
        <fullName evidence="1">Uncharacterized protein</fullName>
    </submittedName>
</protein>
<gene>
    <name evidence="1" type="ORF">ACFQ5G_54380</name>
</gene>
<dbReference type="EMBL" id="JBHTMK010000082">
    <property type="protein sequence ID" value="MFD1374377.1"/>
    <property type="molecule type" value="Genomic_DNA"/>
</dbReference>
<accession>A0ABW4AU04</accession>
<dbReference type="Proteomes" id="UP001597183">
    <property type="component" value="Unassembled WGS sequence"/>
</dbReference>
<dbReference type="RefSeq" id="WP_317795760.1">
    <property type="nucleotide sequence ID" value="NZ_AP028461.1"/>
</dbReference>
<sequence>MPQTTITGEEYRFTRLRTTLLLDDLTFGRDAPTPGDRMPVFDLPAIAVLTVAVVGAML</sequence>
<reference evidence="2" key="1">
    <citation type="journal article" date="2019" name="Int. J. Syst. Evol. Microbiol.">
        <title>The Global Catalogue of Microorganisms (GCM) 10K type strain sequencing project: providing services to taxonomists for standard genome sequencing and annotation.</title>
        <authorList>
            <consortium name="The Broad Institute Genomics Platform"/>
            <consortium name="The Broad Institute Genome Sequencing Center for Infectious Disease"/>
            <person name="Wu L."/>
            <person name="Ma J."/>
        </authorList>
    </citation>
    <scope>NUCLEOTIDE SEQUENCE [LARGE SCALE GENOMIC DNA]</scope>
    <source>
        <strain evidence="2">CCM 7526</strain>
    </source>
</reference>
<keyword evidence="2" id="KW-1185">Reference proteome</keyword>
<comment type="caution">
    <text evidence="1">The sequence shown here is derived from an EMBL/GenBank/DDBJ whole genome shotgun (WGS) entry which is preliminary data.</text>
</comment>
<evidence type="ECO:0000313" key="2">
    <source>
        <dbReference type="Proteomes" id="UP001597183"/>
    </source>
</evidence>
<evidence type="ECO:0000313" key="1">
    <source>
        <dbReference type="EMBL" id="MFD1374377.1"/>
    </source>
</evidence>